<organism evidence="1 2">
    <name type="scientific">Cinchona calisaya</name>
    <dbReference type="NCBI Taxonomy" id="153742"/>
    <lineage>
        <taxon>Eukaryota</taxon>
        <taxon>Viridiplantae</taxon>
        <taxon>Streptophyta</taxon>
        <taxon>Embryophyta</taxon>
        <taxon>Tracheophyta</taxon>
        <taxon>Spermatophyta</taxon>
        <taxon>Magnoliopsida</taxon>
        <taxon>eudicotyledons</taxon>
        <taxon>Gunneridae</taxon>
        <taxon>Pentapetalae</taxon>
        <taxon>asterids</taxon>
        <taxon>lamiids</taxon>
        <taxon>Gentianales</taxon>
        <taxon>Rubiaceae</taxon>
        <taxon>Cinchonoideae</taxon>
        <taxon>Cinchoneae</taxon>
        <taxon>Cinchona</taxon>
    </lineage>
</organism>
<dbReference type="Proteomes" id="UP001630127">
    <property type="component" value="Unassembled WGS sequence"/>
</dbReference>
<sequence>MPTSSKGDFRATSVRSGRVSGFGGSGGLGRLAVTIGWGKHMGCLSGISSGGPGAGGLGRLKMVVNDGKKG</sequence>
<comment type="caution">
    <text evidence="1">The sequence shown here is derived from an EMBL/GenBank/DDBJ whole genome shotgun (WGS) entry which is preliminary data.</text>
</comment>
<dbReference type="EMBL" id="JBJUIK010000015">
    <property type="protein sequence ID" value="KAL3502572.1"/>
    <property type="molecule type" value="Genomic_DNA"/>
</dbReference>
<reference evidence="1 2" key="1">
    <citation type="submission" date="2024-11" db="EMBL/GenBank/DDBJ databases">
        <title>A near-complete genome assembly of Cinchona calisaya.</title>
        <authorList>
            <person name="Lian D.C."/>
            <person name="Zhao X.W."/>
            <person name="Wei L."/>
        </authorList>
    </citation>
    <scope>NUCLEOTIDE SEQUENCE [LARGE SCALE GENOMIC DNA]</scope>
    <source>
        <tissue evidence="1">Nenye</tissue>
    </source>
</reference>
<evidence type="ECO:0000313" key="2">
    <source>
        <dbReference type="Proteomes" id="UP001630127"/>
    </source>
</evidence>
<protein>
    <submittedName>
        <fullName evidence="1">Uncharacterized protein</fullName>
    </submittedName>
</protein>
<proteinExistence type="predicted"/>
<name>A0ABD2Y4X0_9GENT</name>
<dbReference type="AlphaFoldDB" id="A0ABD2Y4X0"/>
<evidence type="ECO:0000313" key="1">
    <source>
        <dbReference type="EMBL" id="KAL3502572.1"/>
    </source>
</evidence>
<accession>A0ABD2Y4X0</accession>
<gene>
    <name evidence="1" type="ORF">ACH5RR_037021</name>
</gene>
<keyword evidence="2" id="KW-1185">Reference proteome</keyword>